<feature type="region of interest" description="Disordered" evidence="1">
    <location>
        <begin position="1156"/>
        <end position="1288"/>
    </location>
</feature>
<feature type="region of interest" description="Disordered" evidence="1">
    <location>
        <begin position="622"/>
        <end position="643"/>
    </location>
</feature>
<dbReference type="Proteomes" id="UP001152562">
    <property type="component" value="Unassembled WGS sequence"/>
</dbReference>
<feature type="compositionally biased region" description="Basic and acidic residues" evidence="1">
    <location>
        <begin position="913"/>
        <end position="932"/>
    </location>
</feature>
<evidence type="ECO:0000313" key="3">
    <source>
        <dbReference type="Proteomes" id="UP001152562"/>
    </source>
</evidence>
<comment type="caution">
    <text evidence="2">The sequence shown here is derived from an EMBL/GenBank/DDBJ whole genome shotgun (WGS) entry which is preliminary data.</text>
</comment>
<feature type="region of interest" description="Disordered" evidence="1">
    <location>
        <begin position="205"/>
        <end position="257"/>
    </location>
</feature>
<feature type="region of interest" description="Disordered" evidence="1">
    <location>
        <begin position="913"/>
        <end position="1014"/>
    </location>
</feature>
<accession>A0A9P0TQK4</accession>
<feature type="compositionally biased region" description="Low complexity" evidence="1">
    <location>
        <begin position="822"/>
        <end position="833"/>
    </location>
</feature>
<organism evidence="2 3">
    <name type="scientific">Pieris brassicae</name>
    <name type="common">White butterfly</name>
    <name type="synonym">Large white butterfly</name>
    <dbReference type="NCBI Taxonomy" id="7116"/>
    <lineage>
        <taxon>Eukaryota</taxon>
        <taxon>Metazoa</taxon>
        <taxon>Ecdysozoa</taxon>
        <taxon>Arthropoda</taxon>
        <taxon>Hexapoda</taxon>
        <taxon>Insecta</taxon>
        <taxon>Pterygota</taxon>
        <taxon>Neoptera</taxon>
        <taxon>Endopterygota</taxon>
        <taxon>Lepidoptera</taxon>
        <taxon>Glossata</taxon>
        <taxon>Ditrysia</taxon>
        <taxon>Papilionoidea</taxon>
        <taxon>Pieridae</taxon>
        <taxon>Pierinae</taxon>
        <taxon>Pieris</taxon>
    </lineage>
</organism>
<feature type="region of interest" description="Disordered" evidence="1">
    <location>
        <begin position="296"/>
        <end position="325"/>
    </location>
</feature>
<dbReference type="EMBL" id="CALOZG010000059">
    <property type="protein sequence ID" value="CAH4036231.1"/>
    <property type="molecule type" value="Genomic_DNA"/>
</dbReference>
<feature type="compositionally biased region" description="Low complexity" evidence="1">
    <location>
        <begin position="470"/>
        <end position="480"/>
    </location>
</feature>
<feature type="compositionally biased region" description="Basic residues" evidence="1">
    <location>
        <begin position="747"/>
        <end position="787"/>
    </location>
</feature>
<evidence type="ECO:0000313" key="2">
    <source>
        <dbReference type="EMBL" id="CAH4036231.1"/>
    </source>
</evidence>
<proteinExistence type="predicted"/>
<feature type="compositionally biased region" description="Pro residues" evidence="1">
    <location>
        <begin position="1271"/>
        <end position="1281"/>
    </location>
</feature>
<protein>
    <submittedName>
        <fullName evidence="2">Uncharacterized protein</fullName>
    </submittedName>
</protein>
<feature type="compositionally biased region" description="Basic and acidic residues" evidence="1">
    <location>
        <begin position="835"/>
        <end position="845"/>
    </location>
</feature>
<feature type="region of interest" description="Disordered" evidence="1">
    <location>
        <begin position="86"/>
        <end position="120"/>
    </location>
</feature>
<feature type="compositionally biased region" description="Basic and acidic residues" evidence="1">
    <location>
        <begin position="945"/>
        <end position="972"/>
    </location>
</feature>
<feature type="compositionally biased region" description="Basic residues" evidence="1">
    <location>
        <begin position="799"/>
        <end position="821"/>
    </location>
</feature>
<feature type="compositionally biased region" description="Basic residues" evidence="1">
    <location>
        <begin position="718"/>
        <end position="732"/>
    </location>
</feature>
<feature type="region of interest" description="Disordered" evidence="1">
    <location>
        <begin position="428"/>
        <end position="481"/>
    </location>
</feature>
<feature type="compositionally biased region" description="Polar residues" evidence="1">
    <location>
        <begin position="441"/>
        <end position="454"/>
    </location>
</feature>
<feature type="compositionally biased region" description="Basic and acidic residues" evidence="1">
    <location>
        <begin position="986"/>
        <end position="1005"/>
    </location>
</feature>
<feature type="compositionally biased region" description="Polar residues" evidence="1">
    <location>
        <begin position="27"/>
        <end position="39"/>
    </location>
</feature>
<feature type="compositionally biased region" description="Polar residues" evidence="1">
    <location>
        <begin position="973"/>
        <end position="984"/>
    </location>
</feature>
<sequence length="1321" mass="150404">MEYDTGQPSPPGVRSSAFQCASDESKVNTPPRTSFSNMLPTPKGVENAKKRLRAFSIQKKTPITPIIAPKPAGSGNTMVLIGKLSGVKPTLKREEDPDPKVPKLPKPPKPGSERKAWQDTYSELQRRTQAEIEDMKRKMELVDLGIPLGLICPSSTSDTAMPTKAMPPIKSFIDPTKVDELIREAKKAKLEGKPFKFDYRKLLPDYDNPFQRRKDEKEEKDKKHNRRKSDFKDRKDKYGSRRYSDHRKDNKIKERTKDRKQKVLEVVSKKVELNAKEDVHFGDFVVCDSWSLDNEDTNISSPKTDKSDSQSSAPERKNYKEPSELLRASAAKKNEIIKRVTTDNRIKIQPIIDTFKYETDDNNEDVLNIFDAETNIDKFATVRSTKLSLYDSPNKKPIDLDDTSRDLSLDDTFLESVINEIKVEELNEDDSQDKGLVEYESPNNDDTPNTSVRESVTPEIVQKGNKHQYSEGYRSSESGYKTSDTVESYKSGVEFRLSIEKELDDALNADKMSKVNLDSLEAWTFVLKICQPLLFRHDKNNCYKETQSTPKLWYSANPKLCSCVKERDVVYEELEINKMNLVDRVYGCDQISEVTTSNCRNWYPSSNNCLVESKLQLSSEWEADDSQQSLGEERRSLTPKTEELDLDREYHRFMEAVWPDVIETKKETSGSTTPVQENRKKKKEDNDTREEEKRTKKMKLSSEGWSQESEVEEDDRSKKKNEKAKSRKRKHSTSLSSSSDSEEDSRKKKKALKKKAMKKAKSKSAKRRRMGRKLLKRLKGKQKKSKKKIDDDSDSEKSKKSKRRKSEKDKKKDKKRKKTKKVSSSSSSSSSSDSESERKTSGKNREKNRKRRKTLSETQNEIVVDANILNNIKTEKTTDDEESKLMEFSPRRQKPREIINVKELQNDFVGNTHVKEEIEEKIEKARDKREKEAEDVEESKSPIVESKKSECCLKESPKESELKPNEPMKPDENSQCSSQESVYSAKNEDSKSTDVHDYEKDESHLRPSSQNSNYTFKDVIDARGYKEEKFESYEPAEYDVYEQMAMAYQSDVAGQARSPIDTSVSRIETVVRVRSCGEITCDWRPGRDPADPVPHRPSRWGLKPGDVNIVLTGGDAQPVYRIQSLANRHENNTPISYDEAYMDTYGASDRLQYGDCFASEDKPTKPEPVEPREPQDKRSTLDDRISQALRETVLGDVAKELPGDERGSGEKTGSGESRVPSKRVRFADGYTPGQDSDTEPPPAKKRRVRRSGCAWPCPSTHPDHVSLWDALPPPPPPPGDPPLGRARPRVPEALLGVGMGVSVGVGGFMPPEPPPGLIALH</sequence>
<gene>
    <name evidence="2" type="ORF">PIBRA_LOCUS12058</name>
</gene>
<feature type="compositionally biased region" description="Basic and acidic residues" evidence="1">
    <location>
        <begin position="303"/>
        <end position="324"/>
    </location>
</feature>
<feature type="compositionally biased region" description="Basic and acidic residues" evidence="1">
    <location>
        <begin position="631"/>
        <end position="643"/>
    </location>
</feature>
<feature type="compositionally biased region" description="Basic and acidic residues" evidence="1">
    <location>
        <begin position="91"/>
        <end position="101"/>
    </location>
</feature>
<feature type="compositionally biased region" description="Basic and acidic residues" evidence="1">
    <location>
        <begin position="1159"/>
        <end position="1185"/>
    </location>
</feature>
<feature type="compositionally biased region" description="Basic and acidic residues" evidence="1">
    <location>
        <begin position="683"/>
        <end position="694"/>
    </location>
</feature>
<keyword evidence="3" id="KW-1185">Reference proteome</keyword>
<feature type="region of interest" description="Disordered" evidence="1">
    <location>
        <begin position="1"/>
        <end position="46"/>
    </location>
</feature>
<reference evidence="2" key="1">
    <citation type="submission" date="2022-05" db="EMBL/GenBank/DDBJ databases">
        <authorList>
            <person name="Okamura Y."/>
        </authorList>
    </citation>
    <scope>NUCLEOTIDE SEQUENCE</scope>
</reference>
<evidence type="ECO:0000256" key="1">
    <source>
        <dbReference type="SAM" id="MobiDB-lite"/>
    </source>
</evidence>
<name>A0A9P0TQK4_PIEBR</name>
<feature type="region of interest" description="Disordered" evidence="1">
    <location>
        <begin position="664"/>
        <end position="899"/>
    </location>
</feature>
<feature type="compositionally biased region" description="Basic and acidic residues" evidence="1">
    <location>
        <begin position="1197"/>
        <end position="1209"/>
    </location>
</feature>